<reference evidence="1 2" key="1">
    <citation type="journal article" date="2013" name="PLoS ONE">
        <title>Lactobacillus paracasei comparative genomics: towards species pan-genome definition and exploitation of diversity.</title>
        <authorList>
            <person name="Smokvina T."/>
            <person name="Wels M."/>
            <person name="Polka J."/>
            <person name="Chervaux C."/>
            <person name="Brisse S."/>
            <person name="Boekhorst J."/>
            <person name="van Hylckama Vlieg J.E."/>
            <person name="Siezen R.J."/>
        </authorList>
    </citation>
    <scope>NUCLEOTIDE SEQUENCE [LARGE SCALE GENOMIC DNA]</scope>
    <source>
        <strain evidence="1 2">Lpp126</strain>
    </source>
</reference>
<gene>
    <name evidence="1" type="ORF">Lpp126_16924</name>
</gene>
<evidence type="ECO:0000313" key="2">
    <source>
        <dbReference type="Proteomes" id="UP000014243"/>
    </source>
</evidence>
<proteinExistence type="predicted"/>
<feature type="non-terminal residue" evidence="1">
    <location>
        <position position="1"/>
    </location>
</feature>
<keyword evidence="1" id="KW-0547">Nucleotide-binding</keyword>
<organism evidence="1 2">
    <name type="scientific">Lacticaseibacillus paracasei subsp. paracasei Lpp126</name>
    <dbReference type="NCBI Taxonomy" id="1256206"/>
    <lineage>
        <taxon>Bacteria</taxon>
        <taxon>Bacillati</taxon>
        <taxon>Bacillota</taxon>
        <taxon>Bacilli</taxon>
        <taxon>Lactobacillales</taxon>
        <taxon>Lactobacillaceae</taxon>
        <taxon>Lacticaseibacillus</taxon>
    </lineage>
</organism>
<accession>S2QXB7</accession>
<keyword evidence="1" id="KW-0067">ATP-binding</keyword>
<dbReference type="Proteomes" id="UP000014243">
    <property type="component" value="Unassembled WGS sequence"/>
</dbReference>
<evidence type="ECO:0000313" key="1">
    <source>
        <dbReference type="EMBL" id="EPC70602.1"/>
    </source>
</evidence>
<dbReference type="EMBL" id="ANKC01001190">
    <property type="protein sequence ID" value="EPC70602.1"/>
    <property type="molecule type" value="Genomic_DNA"/>
</dbReference>
<sequence>TDFEFHPADMNTIFVTLTGKEIR</sequence>
<name>S2QXB7_LACPA</name>
<dbReference type="GO" id="GO:0005524">
    <property type="term" value="F:ATP binding"/>
    <property type="evidence" value="ECO:0007669"/>
    <property type="project" value="UniProtKB-KW"/>
</dbReference>
<dbReference type="AlphaFoldDB" id="S2QXB7"/>
<protein>
    <submittedName>
        <fullName evidence="1">Daunorubicin resistance ATP-binding protein (DrrA)</fullName>
    </submittedName>
</protein>
<comment type="caution">
    <text evidence="1">The sequence shown here is derived from an EMBL/GenBank/DDBJ whole genome shotgun (WGS) entry which is preliminary data.</text>
</comment>